<dbReference type="GO" id="GO:0005634">
    <property type="term" value="C:nucleus"/>
    <property type="evidence" value="ECO:0000318"/>
    <property type="project" value="GO_Central"/>
</dbReference>
<feature type="compositionally biased region" description="Low complexity" evidence="8">
    <location>
        <begin position="407"/>
        <end position="426"/>
    </location>
</feature>
<dbReference type="OrthoDB" id="272357at2759"/>
<dbReference type="Gene3D" id="3.30.60.190">
    <property type="match status" value="1"/>
</dbReference>
<proteinExistence type="inferred from homology"/>
<keyword evidence="4" id="KW-0862">Zinc</keyword>
<dbReference type="GO" id="GO:0000463">
    <property type="term" value="P:maturation of LSU-rRNA from tricistronic rRNA transcript (SSU-rRNA, 5.8S rRNA, LSU-rRNA)"/>
    <property type="evidence" value="ECO:0000318"/>
    <property type="project" value="GO_Central"/>
</dbReference>
<evidence type="ECO:0000256" key="6">
    <source>
        <dbReference type="ARBA" id="ARBA00049654"/>
    </source>
</evidence>
<accession>A0A2K3E7Y1</accession>
<protein>
    <recommendedName>
        <fullName evidence="9">HIT-type domain-containing protein</fullName>
    </recommendedName>
</protein>
<dbReference type="PaxDb" id="3055-EDP09492"/>
<dbReference type="CDD" id="cd23023">
    <property type="entry name" value="zf-HIT_BCD1"/>
    <property type="match status" value="1"/>
</dbReference>
<dbReference type="GO" id="GO:0008270">
    <property type="term" value="F:zinc ion binding"/>
    <property type="evidence" value="ECO:0007669"/>
    <property type="project" value="UniProtKB-UniRule"/>
</dbReference>
<keyword evidence="11" id="KW-1185">Reference proteome</keyword>
<organism evidence="10 11">
    <name type="scientific">Chlamydomonas reinhardtii</name>
    <name type="common">Chlamydomonas smithii</name>
    <dbReference type="NCBI Taxonomy" id="3055"/>
    <lineage>
        <taxon>Eukaryota</taxon>
        <taxon>Viridiplantae</taxon>
        <taxon>Chlorophyta</taxon>
        <taxon>core chlorophytes</taxon>
        <taxon>Chlorophyceae</taxon>
        <taxon>CS clade</taxon>
        <taxon>Chlamydomonadales</taxon>
        <taxon>Chlamydomonadaceae</taxon>
        <taxon>Chlamydomonas</taxon>
    </lineage>
</organism>
<evidence type="ECO:0000256" key="1">
    <source>
        <dbReference type="ARBA" id="ARBA00022553"/>
    </source>
</evidence>
<evidence type="ECO:0000256" key="3">
    <source>
        <dbReference type="ARBA" id="ARBA00022771"/>
    </source>
</evidence>
<dbReference type="KEGG" id="cre:CHLRE_01g049400v5"/>
<dbReference type="SUPFAM" id="SSF144232">
    <property type="entry name" value="HIT/MYND zinc finger-like"/>
    <property type="match status" value="1"/>
</dbReference>
<feature type="compositionally biased region" description="Pro residues" evidence="8">
    <location>
        <begin position="271"/>
        <end position="282"/>
    </location>
</feature>
<dbReference type="PROSITE" id="PS51083">
    <property type="entry name" value="ZF_HIT"/>
    <property type="match status" value="1"/>
</dbReference>
<dbReference type="GeneID" id="5715720"/>
<comment type="function">
    <text evidence="5">Required for box C/D snoRNAs accumulation involved in snoRNA processing, snoRNA transport to the nucleolus and ribosome biogenesis.</text>
</comment>
<dbReference type="Gramene" id="PNW88891">
    <property type="protein sequence ID" value="PNW88891"/>
    <property type="gene ID" value="CHLRE_01g049400v5"/>
</dbReference>
<feature type="compositionally biased region" description="Low complexity" evidence="8">
    <location>
        <begin position="347"/>
        <end position="361"/>
    </location>
</feature>
<dbReference type="PANTHER" id="PTHR13483:SF3">
    <property type="entry name" value="BOX C_D SNORNA PROTEIN 1"/>
    <property type="match status" value="1"/>
</dbReference>
<dbReference type="ExpressionAtlas" id="A0A2K3E7Y1">
    <property type="expression patterns" value="baseline"/>
</dbReference>
<dbReference type="GO" id="GO:0000492">
    <property type="term" value="P:box C/D snoRNP assembly"/>
    <property type="evidence" value="ECO:0000318"/>
    <property type="project" value="GO_Central"/>
</dbReference>
<keyword evidence="3 7" id="KW-0863">Zinc-finger</keyword>
<dbReference type="EMBL" id="CM008962">
    <property type="protein sequence ID" value="PNW88891.1"/>
    <property type="molecule type" value="Genomic_DNA"/>
</dbReference>
<evidence type="ECO:0000256" key="5">
    <source>
        <dbReference type="ARBA" id="ARBA00049598"/>
    </source>
</evidence>
<sequence>MSGPKATVEASGVQGSAEDEETTPPRQQAPACEQCGAVASKYRCPGCGCRTCSLACVNTHKTDTGCSGKRDRTAFVGMKEFDDKALLSDFRLLEEIGRADDVARRCRPPAAKPQLPAHLASLVYQGSWRSVKLLIMPPGMAKRKANTTRYDARNRTMFWRVEWRFPGTPVAGGSGCIECVDERVDEKAVVGEVLAAHLRHPAPNYVPLRPYAKAGLDALRVFMRKEKTPANAPAYFPIDTSKPLASQLASRTIIEYPVFIVALPHEAANYPPPAMLQPPPRPAGQQPGAPQPGTQGVGPSQAGPHMGVVQPPPPPPPRRPQPQQPSAAQLPLSGSGTLQSVHPQVQPTAALGPAAAAGTAANGPQGVSHPDHHLSKRPRVDGAEPGAAGGAAAGHPPGQGGTGCGTGVAPVSPGLGAPGQGASAAGGKPGGPPLQDENEIEIDVGDGVPEGLVFYYGDDSEEEADGQPGTDQGWQVGGGQSERADAPGAGRAEPVGGSAPRTDENEIALDDL</sequence>
<evidence type="ECO:0000256" key="7">
    <source>
        <dbReference type="PROSITE-ProRule" id="PRU00453"/>
    </source>
</evidence>
<evidence type="ECO:0000313" key="10">
    <source>
        <dbReference type="EMBL" id="PNW88891.1"/>
    </source>
</evidence>
<feature type="compositionally biased region" description="Pro residues" evidence="8">
    <location>
        <begin position="310"/>
        <end position="323"/>
    </location>
</feature>
<dbReference type="AlphaFoldDB" id="A0A2K3E7Y1"/>
<feature type="compositionally biased region" description="Basic and acidic residues" evidence="8">
    <location>
        <begin position="369"/>
        <end position="382"/>
    </location>
</feature>
<feature type="compositionally biased region" description="Low complexity" evidence="8">
    <location>
        <begin position="283"/>
        <end position="299"/>
    </location>
</feature>
<feature type="compositionally biased region" description="Polar residues" evidence="8">
    <location>
        <begin position="334"/>
        <end position="346"/>
    </location>
</feature>
<dbReference type="GO" id="GO:0070761">
    <property type="term" value="C:pre-snoRNP complex"/>
    <property type="evidence" value="ECO:0000318"/>
    <property type="project" value="GO_Central"/>
</dbReference>
<feature type="compositionally biased region" description="Gly residues" evidence="8">
    <location>
        <begin position="387"/>
        <end position="406"/>
    </location>
</feature>
<dbReference type="InterPro" id="IPR007529">
    <property type="entry name" value="Znf_HIT"/>
</dbReference>
<evidence type="ECO:0000256" key="2">
    <source>
        <dbReference type="ARBA" id="ARBA00022723"/>
    </source>
</evidence>
<feature type="region of interest" description="Disordered" evidence="8">
    <location>
        <begin position="1"/>
        <end position="30"/>
    </location>
</feature>
<evidence type="ECO:0000256" key="4">
    <source>
        <dbReference type="ARBA" id="ARBA00022833"/>
    </source>
</evidence>
<dbReference type="Pfam" id="PF04438">
    <property type="entry name" value="zf-HIT"/>
    <property type="match status" value="1"/>
</dbReference>
<evidence type="ECO:0000256" key="8">
    <source>
        <dbReference type="SAM" id="MobiDB-lite"/>
    </source>
</evidence>
<evidence type="ECO:0000259" key="9">
    <source>
        <dbReference type="PROSITE" id="PS51083"/>
    </source>
</evidence>
<keyword evidence="1" id="KW-0597">Phosphoprotein</keyword>
<dbReference type="InParanoid" id="A0A2K3E7Y1"/>
<dbReference type="Pfam" id="PF25790">
    <property type="entry name" value="BCD1"/>
    <property type="match status" value="1"/>
</dbReference>
<dbReference type="InterPro" id="IPR057721">
    <property type="entry name" value="BCD1_alpha/beta"/>
</dbReference>
<dbReference type="Proteomes" id="UP000006906">
    <property type="component" value="Chromosome 1"/>
</dbReference>
<name>A0A2K3E7Y1_CHLRE</name>
<dbReference type="InterPro" id="IPR051639">
    <property type="entry name" value="BCD1"/>
</dbReference>
<comment type="similarity">
    <text evidence="6">Belongs to the BCD1 family.</text>
</comment>
<feature type="region of interest" description="Disordered" evidence="8">
    <location>
        <begin position="271"/>
        <end position="512"/>
    </location>
</feature>
<dbReference type="STRING" id="3055.A0A2K3E7Y1"/>
<dbReference type="RefSeq" id="XP_042928853.1">
    <property type="nucleotide sequence ID" value="XM_043058939.1"/>
</dbReference>
<feature type="domain" description="HIT-type" evidence="9">
    <location>
        <begin position="32"/>
        <end position="66"/>
    </location>
</feature>
<gene>
    <name evidence="10" type="ORF">CHLRE_01g049400v5</name>
</gene>
<dbReference type="PANTHER" id="PTHR13483">
    <property type="entry name" value="BOX C_D SNORNA PROTEIN 1-RELATED"/>
    <property type="match status" value="1"/>
</dbReference>
<evidence type="ECO:0000313" key="11">
    <source>
        <dbReference type="Proteomes" id="UP000006906"/>
    </source>
</evidence>
<reference evidence="10 11" key="1">
    <citation type="journal article" date="2007" name="Science">
        <title>The Chlamydomonas genome reveals the evolution of key animal and plant functions.</title>
        <authorList>
            <person name="Merchant S.S."/>
            <person name="Prochnik S.E."/>
            <person name="Vallon O."/>
            <person name="Harris E.H."/>
            <person name="Karpowicz S.J."/>
            <person name="Witman G.B."/>
            <person name="Terry A."/>
            <person name="Salamov A."/>
            <person name="Fritz-Laylin L.K."/>
            <person name="Marechal-Drouard L."/>
            <person name="Marshall W.F."/>
            <person name="Qu L.H."/>
            <person name="Nelson D.R."/>
            <person name="Sanderfoot A.A."/>
            <person name="Spalding M.H."/>
            <person name="Kapitonov V.V."/>
            <person name="Ren Q."/>
            <person name="Ferris P."/>
            <person name="Lindquist E."/>
            <person name="Shapiro H."/>
            <person name="Lucas S.M."/>
            <person name="Grimwood J."/>
            <person name="Schmutz J."/>
            <person name="Cardol P."/>
            <person name="Cerutti H."/>
            <person name="Chanfreau G."/>
            <person name="Chen C.L."/>
            <person name="Cognat V."/>
            <person name="Croft M.T."/>
            <person name="Dent R."/>
            <person name="Dutcher S."/>
            <person name="Fernandez E."/>
            <person name="Fukuzawa H."/>
            <person name="Gonzalez-Ballester D."/>
            <person name="Gonzalez-Halphen D."/>
            <person name="Hallmann A."/>
            <person name="Hanikenne M."/>
            <person name="Hippler M."/>
            <person name="Inwood W."/>
            <person name="Jabbari K."/>
            <person name="Kalanon M."/>
            <person name="Kuras R."/>
            <person name="Lefebvre P.A."/>
            <person name="Lemaire S.D."/>
            <person name="Lobanov A.V."/>
            <person name="Lohr M."/>
            <person name="Manuell A."/>
            <person name="Meier I."/>
            <person name="Mets L."/>
            <person name="Mittag M."/>
            <person name="Mittelmeier T."/>
            <person name="Moroney J.V."/>
            <person name="Moseley J."/>
            <person name="Napoli C."/>
            <person name="Nedelcu A.M."/>
            <person name="Niyogi K."/>
            <person name="Novoselov S.V."/>
            <person name="Paulsen I.T."/>
            <person name="Pazour G."/>
            <person name="Purton S."/>
            <person name="Ral J.P."/>
            <person name="Riano-Pachon D.M."/>
            <person name="Riekhof W."/>
            <person name="Rymarquis L."/>
            <person name="Schroda M."/>
            <person name="Stern D."/>
            <person name="Umen J."/>
            <person name="Willows R."/>
            <person name="Wilson N."/>
            <person name="Zimmer S.L."/>
            <person name="Allmer J."/>
            <person name="Balk J."/>
            <person name="Bisova K."/>
            <person name="Chen C.J."/>
            <person name="Elias M."/>
            <person name="Gendler K."/>
            <person name="Hauser C."/>
            <person name="Lamb M.R."/>
            <person name="Ledford H."/>
            <person name="Long J.C."/>
            <person name="Minagawa J."/>
            <person name="Page M.D."/>
            <person name="Pan J."/>
            <person name="Pootakham W."/>
            <person name="Roje S."/>
            <person name="Rose A."/>
            <person name="Stahlberg E."/>
            <person name="Terauchi A.M."/>
            <person name="Yang P."/>
            <person name="Ball S."/>
            <person name="Bowler C."/>
            <person name="Dieckmann C.L."/>
            <person name="Gladyshev V.N."/>
            <person name="Green P."/>
            <person name="Jorgensen R."/>
            <person name="Mayfield S."/>
            <person name="Mueller-Roeber B."/>
            <person name="Rajamani S."/>
            <person name="Sayre R.T."/>
            <person name="Brokstein P."/>
            <person name="Dubchak I."/>
            <person name="Goodstein D."/>
            <person name="Hornick L."/>
            <person name="Huang Y.W."/>
            <person name="Jhaveri J."/>
            <person name="Luo Y."/>
            <person name="Martinez D."/>
            <person name="Ngau W.C."/>
            <person name="Otillar B."/>
            <person name="Poliakov A."/>
            <person name="Porter A."/>
            <person name="Szajkowski L."/>
            <person name="Werner G."/>
            <person name="Zhou K."/>
            <person name="Grigoriev I.V."/>
            <person name="Rokhsar D.S."/>
            <person name="Grossman A.R."/>
        </authorList>
    </citation>
    <scope>NUCLEOTIDE SEQUENCE [LARGE SCALE GENOMIC DNA]</scope>
    <source>
        <strain evidence="11">CC-503</strain>
    </source>
</reference>
<feature type="compositionally biased region" description="Low complexity" evidence="8">
    <location>
        <begin position="324"/>
        <end position="333"/>
    </location>
</feature>
<keyword evidence="2" id="KW-0479">Metal-binding</keyword>